<evidence type="ECO:0000313" key="4">
    <source>
        <dbReference type="Proteomes" id="UP000024837"/>
    </source>
</evidence>
<evidence type="ECO:0000256" key="1">
    <source>
        <dbReference type="SAM" id="MobiDB-lite"/>
    </source>
</evidence>
<dbReference type="CDD" id="cd09917">
    <property type="entry name" value="F-box_SF"/>
    <property type="match status" value="1"/>
</dbReference>
<keyword evidence="4" id="KW-1185">Reference proteome</keyword>
<dbReference type="OrthoDB" id="5381143at2759"/>
<gene>
    <name evidence="3" type="ORF">DRE_07295</name>
</gene>
<dbReference type="EMBL" id="KI966450">
    <property type="protein sequence ID" value="EWC43851.1"/>
    <property type="molecule type" value="Genomic_DNA"/>
</dbReference>
<organism evidence="3 4">
    <name type="scientific">Drechslerella stenobrocha 248</name>
    <dbReference type="NCBI Taxonomy" id="1043628"/>
    <lineage>
        <taxon>Eukaryota</taxon>
        <taxon>Fungi</taxon>
        <taxon>Dikarya</taxon>
        <taxon>Ascomycota</taxon>
        <taxon>Pezizomycotina</taxon>
        <taxon>Orbiliomycetes</taxon>
        <taxon>Orbiliales</taxon>
        <taxon>Orbiliaceae</taxon>
        <taxon>Drechslerella</taxon>
    </lineage>
</organism>
<reference evidence="3 4" key="1">
    <citation type="submission" date="2013-05" db="EMBL/GenBank/DDBJ databases">
        <title>Drechslerella stenobrocha genome reveals carnivorous origination and mechanical trapping mechanism of predatory fungi.</title>
        <authorList>
            <person name="Liu X."/>
            <person name="Zhang W."/>
            <person name="Liu K."/>
        </authorList>
    </citation>
    <scope>NUCLEOTIDE SEQUENCE [LARGE SCALE GENOMIC DNA]</scope>
    <source>
        <strain evidence="3 4">248</strain>
    </source>
</reference>
<dbReference type="InterPro" id="IPR036047">
    <property type="entry name" value="F-box-like_dom_sf"/>
</dbReference>
<protein>
    <recommendedName>
        <fullName evidence="2">F-box domain-containing protein</fullName>
    </recommendedName>
</protein>
<dbReference type="AlphaFoldDB" id="W7HIU9"/>
<dbReference type="HOGENOM" id="CLU_927576_0_0_1"/>
<dbReference type="InterPro" id="IPR001810">
    <property type="entry name" value="F-box_dom"/>
</dbReference>
<sequence length="300" mass="34251">MFRPEFQISVSETGSSHGHGHEPSSGLEDSGFEWDDGDSEHIRLESHDRRVPLLNLSIDILAMVIEYLSFRDIVALSLTTKGFRHLNRQLPATTSTPPPSPGNEAMCSAKIHQRFLPPRPQNFSQNCPYCRHELCPPTCSTALFLDTATGIFFPAALYPLYKAHFKYDTANGKHESVLSVNSVNKRGSFIESQRNSLILAHGAYKRHSSTLTVKPMECMYSTIWCEHHRCPKDLFAQKPLFESNENDGGEKFLQEYDNDQRWKLTRRDRGPRYQLWARWLGPRLLTTNPASFSKLGVWKP</sequence>
<proteinExistence type="predicted"/>
<evidence type="ECO:0000259" key="2">
    <source>
        <dbReference type="Pfam" id="PF00646"/>
    </source>
</evidence>
<dbReference type="Pfam" id="PF00646">
    <property type="entry name" value="F-box"/>
    <property type="match status" value="1"/>
</dbReference>
<feature type="domain" description="F-box" evidence="2">
    <location>
        <begin position="53"/>
        <end position="86"/>
    </location>
</feature>
<accession>W7HIU9</accession>
<dbReference type="SUPFAM" id="SSF81383">
    <property type="entry name" value="F-box domain"/>
    <property type="match status" value="1"/>
</dbReference>
<feature type="region of interest" description="Disordered" evidence="1">
    <location>
        <begin position="1"/>
        <end position="34"/>
    </location>
</feature>
<dbReference type="Proteomes" id="UP000024837">
    <property type="component" value="Unassembled WGS sequence"/>
</dbReference>
<evidence type="ECO:0000313" key="3">
    <source>
        <dbReference type="EMBL" id="EWC43851.1"/>
    </source>
</evidence>
<name>W7HIU9_9PEZI</name>